<dbReference type="AlphaFoldDB" id="A0AAV2GMP2"/>
<keyword evidence="2" id="KW-1185">Reference proteome</keyword>
<reference evidence="1 2" key="1">
    <citation type="submission" date="2024-04" db="EMBL/GenBank/DDBJ databases">
        <authorList>
            <person name="Fracassetti M."/>
        </authorList>
    </citation>
    <scope>NUCLEOTIDE SEQUENCE [LARGE SCALE GENOMIC DNA]</scope>
</reference>
<dbReference type="EMBL" id="OZ034822">
    <property type="protein sequence ID" value="CAL1412071.1"/>
    <property type="molecule type" value="Genomic_DNA"/>
</dbReference>
<evidence type="ECO:0000313" key="1">
    <source>
        <dbReference type="EMBL" id="CAL1412071.1"/>
    </source>
</evidence>
<sequence length="182" mass="19982">MRRVFSTSTLVKTHTLIGHQVCLVMFLLGGECRILCYDGLARALGVEAKHEEEWEEDAIRSCDMNSAFRKFCLPEHRRTKFRSALTVASNPAPVACHHRTPGSFPLLDLHLGSVVATSFARAMGGKGCYITSMGPYITRLLATSISALRDALGRDAPQGLTRAPCTPCAYCSPLDNFSTFRD</sequence>
<gene>
    <name evidence="1" type="ORF">LTRI10_LOCUS51387</name>
</gene>
<organism evidence="1 2">
    <name type="scientific">Linum trigynum</name>
    <dbReference type="NCBI Taxonomy" id="586398"/>
    <lineage>
        <taxon>Eukaryota</taxon>
        <taxon>Viridiplantae</taxon>
        <taxon>Streptophyta</taxon>
        <taxon>Embryophyta</taxon>
        <taxon>Tracheophyta</taxon>
        <taxon>Spermatophyta</taxon>
        <taxon>Magnoliopsida</taxon>
        <taxon>eudicotyledons</taxon>
        <taxon>Gunneridae</taxon>
        <taxon>Pentapetalae</taxon>
        <taxon>rosids</taxon>
        <taxon>fabids</taxon>
        <taxon>Malpighiales</taxon>
        <taxon>Linaceae</taxon>
        <taxon>Linum</taxon>
    </lineage>
</organism>
<proteinExistence type="predicted"/>
<protein>
    <submittedName>
        <fullName evidence="1">Uncharacterized protein</fullName>
    </submittedName>
</protein>
<accession>A0AAV2GMP2</accession>
<evidence type="ECO:0000313" key="2">
    <source>
        <dbReference type="Proteomes" id="UP001497516"/>
    </source>
</evidence>
<name>A0AAV2GMP2_9ROSI</name>
<dbReference type="Proteomes" id="UP001497516">
    <property type="component" value="Chromosome 9"/>
</dbReference>